<dbReference type="InterPro" id="IPR036291">
    <property type="entry name" value="NAD(P)-bd_dom_sf"/>
</dbReference>
<dbReference type="GO" id="GO:0006571">
    <property type="term" value="P:tyrosine biosynthetic process"/>
    <property type="evidence" value="ECO:0007669"/>
    <property type="project" value="InterPro"/>
</dbReference>
<dbReference type="InterPro" id="IPR008927">
    <property type="entry name" value="6-PGluconate_DH-like_C_sf"/>
</dbReference>
<gene>
    <name evidence="3" type="ORF">ENS64_17910</name>
</gene>
<dbReference type="GO" id="GO:0004665">
    <property type="term" value="F:prephenate dehydrogenase (NADP+) activity"/>
    <property type="evidence" value="ECO:0007669"/>
    <property type="project" value="InterPro"/>
</dbReference>
<organism evidence="3">
    <name type="scientific">Schlesneria paludicola</name>
    <dbReference type="NCBI Taxonomy" id="360056"/>
    <lineage>
        <taxon>Bacteria</taxon>
        <taxon>Pseudomonadati</taxon>
        <taxon>Planctomycetota</taxon>
        <taxon>Planctomycetia</taxon>
        <taxon>Planctomycetales</taxon>
        <taxon>Planctomycetaceae</taxon>
        <taxon>Schlesneria</taxon>
    </lineage>
</organism>
<proteinExistence type="predicted"/>
<protein>
    <submittedName>
        <fullName evidence="3">Prephenate dehydrogenase/arogenate dehydrogenase family protein</fullName>
    </submittedName>
</protein>
<dbReference type="EMBL" id="DSVQ01000019">
    <property type="protein sequence ID" value="HGT41125.1"/>
    <property type="molecule type" value="Genomic_DNA"/>
</dbReference>
<dbReference type="GO" id="GO:0008977">
    <property type="term" value="F:prephenate dehydrogenase (NAD+) activity"/>
    <property type="evidence" value="ECO:0007669"/>
    <property type="project" value="InterPro"/>
</dbReference>
<dbReference type="InterPro" id="IPR003099">
    <property type="entry name" value="Prephen_DH"/>
</dbReference>
<dbReference type="Gene3D" id="1.10.3660.10">
    <property type="entry name" value="6-phosphogluconate dehydrogenase C-terminal like domain"/>
    <property type="match status" value="1"/>
</dbReference>
<name>A0A7C4QSF9_9PLAN</name>
<dbReference type="Pfam" id="PF02153">
    <property type="entry name" value="PDH_N"/>
    <property type="match status" value="1"/>
</dbReference>
<comment type="caution">
    <text evidence="3">The sequence shown here is derived from an EMBL/GenBank/DDBJ whole genome shotgun (WGS) entry which is preliminary data.</text>
</comment>
<evidence type="ECO:0000259" key="2">
    <source>
        <dbReference type="PROSITE" id="PS51176"/>
    </source>
</evidence>
<dbReference type="PANTHER" id="PTHR21363">
    <property type="entry name" value="PREPHENATE DEHYDROGENASE"/>
    <property type="match status" value="1"/>
</dbReference>
<dbReference type="InterPro" id="IPR046825">
    <property type="entry name" value="PDH_C"/>
</dbReference>
<evidence type="ECO:0000256" key="1">
    <source>
        <dbReference type="ARBA" id="ARBA00023002"/>
    </source>
</evidence>
<dbReference type="InterPro" id="IPR046826">
    <property type="entry name" value="PDH_N"/>
</dbReference>
<dbReference type="PANTHER" id="PTHR21363:SF0">
    <property type="entry name" value="PREPHENATE DEHYDROGENASE [NADP(+)]"/>
    <property type="match status" value="1"/>
</dbReference>
<dbReference type="AlphaFoldDB" id="A0A7C4QSF9"/>
<dbReference type="SUPFAM" id="SSF51735">
    <property type="entry name" value="NAD(P)-binding Rossmann-fold domains"/>
    <property type="match status" value="1"/>
</dbReference>
<evidence type="ECO:0000313" key="3">
    <source>
        <dbReference type="EMBL" id="HGT41125.1"/>
    </source>
</evidence>
<dbReference type="GO" id="GO:0070403">
    <property type="term" value="F:NAD+ binding"/>
    <property type="evidence" value="ECO:0007669"/>
    <property type="project" value="InterPro"/>
</dbReference>
<accession>A0A7C4QSF9</accession>
<dbReference type="PROSITE" id="PS51176">
    <property type="entry name" value="PDH_ADH"/>
    <property type="match status" value="1"/>
</dbReference>
<dbReference type="Gene3D" id="3.40.50.720">
    <property type="entry name" value="NAD(P)-binding Rossmann-like Domain"/>
    <property type="match status" value="1"/>
</dbReference>
<dbReference type="FunFam" id="3.40.50.720:FF:000208">
    <property type="entry name" value="Prephenate dehydrogenase"/>
    <property type="match status" value="1"/>
</dbReference>
<dbReference type="SUPFAM" id="SSF48179">
    <property type="entry name" value="6-phosphogluconate dehydrogenase C-terminal domain-like"/>
    <property type="match status" value="1"/>
</dbReference>
<feature type="domain" description="Prephenate/arogenate dehydrogenase" evidence="2">
    <location>
        <begin position="64"/>
        <end position="345"/>
    </location>
</feature>
<keyword evidence="1" id="KW-0560">Oxidoreductase</keyword>
<sequence length="345" mass="36551">MTRVESKTGRIGSWRVIISCRRAEWHVPGFPRVEGFAVASPDAIQGGCYTARTMQPGATTTEWETLAIVGVGLIGGSLGAAVKQRRLAQRVIGVGRHPERLNEAQRRGLIDETEGDLGRAAARASFLVFCTPVDQIAAQVRLAQAHAQPGTCCTDAGSVKGALCAALADLASGPCVFVGAHPLAGSEKSGFEHANPHLFEERTCVLTPLPEHDPRAVERVEQFWRGVGMRVRRMTPQAHDAALAWTSHVPHVVAAALAAALRDEHRSLTATGFRDTTRIAAGDPQLWTAILLQNAEAVLAALDGVAQELSAFRAAIAHRDAAALNSLLQTAKTHRDALGNGGSGS</sequence>
<dbReference type="Pfam" id="PF20463">
    <property type="entry name" value="PDH_C"/>
    <property type="match status" value="1"/>
</dbReference>
<reference evidence="3" key="1">
    <citation type="journal article" date="2020" name="mSystems">
        <title>Genome- and Community-Level Interaction Insights into Carbon Utilization and Element Cycling Functions of Hydrothermarchaeota in Hydrothermal Sediment.</title>
        <authorList>
            <person name="Zhou Z."/>
            <person name="Liu Y."/>
            <person name="Xu W."/>
            <person name="Pan J."/>
            <person name="Luo Z.H."/>
            <person name="Li M."/>
        </authorList>
    </citation>
    <scope>NUCLEOTIDE SEQUENCE [LARGE SCALE GENOMIC DNA]</scope>
    <source>
        <strain evidence="3">SpSt-508</strain>
    </source>
</reference>
<dbReference type="InterPro" id="IPR050812">
    <property type="entry name" value="Preph/Arog_dehydrog"/>
</dbReference>